<reference evidence="2 3" key="1">
    <citation type="submission" date="2016-07" db="EMBL/GenBank/DDBJ databases">
        <title>Characterization of isolates of Eisenbergiella tayi derived from blood cultures, using whole genome sequencing.</title>
        <authorList>
            <person name="Burdz T."/>
            <person name="Wiebe D."/>
            <person name="Huynh C."/>
            <person name="Bernard K."/>
        </authorList>
    </citation>
    <scope>NUCLEOTIDE SEQUENCE [LARGE SCALE GENOMIC DNA]</scope>
    <source>
        <strain evidence="2 3">NML 110608</strain>
    </source>
</reference>
<protein>
    <submittedName>
        <fullName evidence="2">Uncharacterized protein</fullName>
    </submittedName>
</protein>
<dbReference type="AlphaFoldDB" id="A0A1E3A6X0"/>
<keyword evidence="1" id="KW-0812">Transmembrane</keyword>
<keyword evidence="1" id="KW-0472">Membrane</keyword>
<dbReference type="EMBL" id="MCGH01000003">
    <property type="protein sequence ID" value="ODM04141.1"/>
    <property type="molecule type" value="Genomic_DNA"/>
</dbReference>
<accession>A0A1E3A6X0</accession>
<feature type="transmembrane region" description="Helical" evidence="1">
    <location>
        <begin position="37"/>
        <end position="58"/>
    </location>
</feature>
<dbReference type="RefSeq" id="WP_069154378.1">
    <property type="nucleotide sequence ID" value="NZ_MCGH01000003.1"/>
</dbReference>
<feature type="transmembrane region" description="Helical" evidence="1">
    <location>
        <begin position="7"/>
        <end position="25"/>
    </location>
</feature>
<sequence>MKWKKESLVSSMLFAIGAVIWIITIPQTYNHKGIFDILLVLHCCCALLFSAAAIAFFIKYRRSKRNKDDK</sequence>
<evidence type="ECO:0000313" key="2">
    <source>
        <dbReference type="EMBL" id="ODM04141.1"/>
    </source>
</evidence>
<evidence type="ECO:0000313" key="3">
    <source>
        <dbReference type="Proteomes" id="UP000094067"/>
    </source>
</evidence>
<gene>
    <name evidence="2" type="ORF">BEI61_04945</name>
</gene>
<organism evidence="2 3">
    <name type="scientific">Eisenbergiella tayi</name>
    <dbReference type="NCBI Taxonomy" id="1432052"/>
    <lineage>
        <taxon>Bacteria</taxon>
        <taxon>Bacillati</taxon>
        <taxon>Bacillota</taxon>
        <taxon>Clostridia</taxon>
        <taxon>Lachnospirales</taxon>
        <taxon>Lachnospiraceae</taxon>
        <taxon>Eisenbergiella</taxon>
    </lineage>
</organism>
<name>A0A1E3A6X0_9FIRM</name>
<evidence type="ECO:0000256" key="1">
    <source>
        <dbReference type="SAM" id="Phobius"/>
    </source>
</evidence>
<dbReference type="Proteomes" id="UP000094067">
    <property type="component" value="Unassembled WGS sequence"/>
</dbReference>
<comment type="caution">
    <text evidence="2">The sequence shown here is derived from an EMBL/GenBank/DDBJ whole genome shotgun (WGS) entry which is preliminary data.</text>
</comment>
<proteinExistence type="predicted"/>
<keyword evidence="1" id="KW-1133">Transmembrane helix</keyword>